<dbReference type="EMBL" id="CP162670">
    <property type="protein sequence ID" value="XDL24210.1"/>
    <property type="molecule type" value="Genomic_DNA"/>
</dbReference>
<reference evidence="1" key="1">
    <citation type="submission" date="2024-07" db="EMBL/GenBank/DDBJ databases">
        <authorList>
            <person name="Pedron J."/>
        </authorList>
    </citation>
    <scope>NUCLEOTIDE SEQUENCE</scope>
    <source>
        <strain evidence="1">A003-S1-M15</strain>
    </source>
</reference>
<name>A0AB39ISL7_9GAMM</name>
<sequence>MALMADNVNEKNLNDFGRFDALKESVDQRKAKVYFEKQDGVAIPLFKLNIRIDRFLKHFFLAQMDYCSPP</sequence>
<protein>
    <submittedName>
        <fullName evidence="1">Uncharacterized protein</fullName>
    </submittedName>
</protein>
<dbReference type="RefSeq" id="WP_226093096.1">
    <property type="nucleotide sequence ID" value="NZ_CP162670.1"/>
</dbReference>
<evidence type="ECO:0000313" key="1">
    <source>
        <dbReference type="EMBL" id="XDL24210.1"/>
    </source>
</evidence>
<dbReference type="GeneID" id="302583713"/>
<organism evidence="1">
    <name type="scientific">Dickeya oryzae</name>
    <dbReference type="NCBI Taxonomy" id="1240404"/>
    <lineage>
        <taxon>Bacteria</taxon>
        <taxon>Pseudomonadati</taxon>
        <taxon>Pseudomonadota</taxon>
        <taxon>Gammaproteobacteria</taxon>
        <taxon>Enterobacterales</taxon>
        <taxon>Pectobacteriaceae</taxon>
        <taxon>Dickeya</taxon>
    </lineage>
</organism>
<accession>A0AB39ISL7</accession>
<gene>
    <name evidence="1" type="ORF">LF929_018550</name>
</gene>
<proteinExistence type="predicted"/>
<dbReference type="AlphaFoldDB" id="A0AB39ISL7"/>